<dbReference type="PANTHER" id="PTHR30273">
    <property type="entry name" value="PERIPLASMIC SIGNAL SENSOR AND SIGMA FACTOR ACTIVATOR FECR-RELATED"/>
    <property type="match status" value="1"/>
</dbReference>
<evidence type="ECO:0000256" key="1">
    <source>
        <dbReference type="SAM" id="Phobius"/>
    </source>
</evidence>
<dbReference type="InterPro" id="IPR006860">
    <property type="entry name" value="FecR"/>
</dbReference>
<reference evidence="4 5" key="1">
    <citation type="submission" date="2021-11" db="EMBL/GenBank/DDBJ databases">
        <title>Genomic of Niabella pedocola.</title>
        <authorList>
            <person name="Wu T."/>
        </authorList>
    </citation>
    <scope>NUCLEOTIDE SEQUENCE [LARGE SCALE GENOMIC DNA]</scope>
    <source>
        <strain evidence="4 5">JCM 31011</strain>
    </source>
</reference>
<dbReference type="Gene3D" id="2.60.120.1440">
    <property type="match status" value="1"/>
</dbReference>
<feature type="domain" description="Protein FecR C-terminal" evidence="3">
    <location>
        <begin position="377"/>
        <end position="435"/>
    </location>
</feature>
<protein>
    <submittedName>
        <fullName evidence="4">DUF4974 domain-containing protein</fullName>
    </submittedName>
</protein>
<keyword evidence="1" id="KW-1133">Transmembrane helix</keyword>
<comment type="caution">
    <text evidence="4">The sequence shown here is derived from an EMBL/GenBank/DDBJ whole genome shotgun (WGS) entry which is preliminary data.</text>
</comment>
<dbReference type="InterPro" id="IPR012373">
    <property type="entry name" value="Ferrdict_sens_TM"/>
</dbReference>
<organism evidence="4 5">
    <name type="scientific">Niabella pedocola</name>
    <dbReference type="NCBI Taxonomy" id="1752077"/>
    <lineage>
        <taxon>Bacteria</taxon>
        <taxon>Pseudomonadati</taxon>
        <taxon>Bacteroidota</taxon>
        <taxon>Chitinophagia</taxon>
        <taxon>Chitinophagales</taxon>
        <taxon>Chitinophagaceae</taxon>
        <taxon>Niabella</taxon>
    </lineage>
</organism>
<dbReference type="Gene3D" id="3.55.50.30">
    <property type="match status" value="2"/>
</dbReference>
<sequence length="447" mass="50030">MNEKELIQKFLDNRCTKEEGIIVQQLLESDPSVLDEVLNQREWDETGDDEKEEDPELRSEIWQKVRSGTKGNLICSWFFRSAAVAAGILLVIALWFFYSRTNRLQPRESANAVLFDSVHLEHNNSGQIRRLALTDGSVVTLYPGASIRYSTNFRENRKIRLITGRAAFEVAKDRAHPFVVLSGDISTTALGTKFIVDQSEGRINVRLYEGKVVVKHIEKDTQRQPTFLSPGEQCVINTKKGGVTTIASLNNEQFQDVLRNSTLGTAKEEIVKSGLKFTNEPLSDAFEQLEEAFGKHIEYNAKEVETIYFTGEFSAEDSFDHILNILTKTNGFIVQNDQGVMNVIKPADAVATGPMKETGGVNGKRPKTPAADPESFLKYDNASLEQVFRELGKRSGVVIEFDKGDIKNKYFTGAISSKDDVGKIISIICKMNDLQLVRNAKGYGIMK</sequence>
<gene>
    <name evidence="4" type="ORF">LQ567_20135</name>
</gene>
<dbReference type="EMBL" id="JAJNEC010000006">
    <property type="protein sequence ID" value="MCD2425106.1"/>
    <property type="molecule type" value="Genomic_DNA"/>
</dbReference>
<evidence type="ECO:0000313" key="4">
    <source>
        <dbReference type="EMBL" id="MCD2425106.1"/>
    </source>
</evidence>
<feature type="domain" description="Protein FecR C-terminal" evidence="3">
    <location>
        <begin position="275"/>
        <end position="335"/>
    </location>
</feature>
<feature type="domain" description="FecR protein" evidence="2">
    <location>
        <begin position="125"/>
        <end position="212"/>
    </location>
</feature>
<dbReference type="Proteomes" id="UP001199816">
    <property type="component" value="Unassembled WGS sequence"/>
</dbReference>
<proteinExistence type="predicted"/>
<keyword evidence="1" id="KW-0472">Membrane</keyword>
<accession>A0ABS8PYV6</accession>
<dbReference type="InterPro" id="IPR032508">
    <property type="entry name" value="FecR_C"/>
</dbReference>
<name>A0ABS8PYV6_9BACT</name>
<evidence type="ECO:0000259" key="2">
    <source>
        <dbReference type="Pfam" id="PF04773"/>
    </source>
</evidence>
<dbReference type="Pfam" id="PF16344">
    <property type="entry name" value="FecR_C"/>
    <property type="match status" value="2"/>
</dbReference>
<feature type="transmembrane region" description="Helical" evidence="1">
    <location>
        <begin position="77"/>
        <end position="98"/>
    </location>
</feature>
<evidence type="ECO:0000259" key="3">
    <source>
        <dbReference type="Pfam" id="PF16344"/>
    </source>
</evidence>
<evidence type="ECO:0000313" key="5">
    <source>
        <dbReference type="Proteomes" id="UP001199816"/>
    </source>
</evidence>
<keyword evidence="5" id="KW-1185">Reference proteome</keyword>
<dbReference type="PANTHER" id="PTHR30273:SF2">
    <property type="entry name" value="PROTEIN FECR"/>
    <property type="match status" value="1"/>
</dbReference>
<dbReference type="Pfam" id="PF04773">
    <property type="entry name" value="FecR"/>
    <property type="match status" value="1"/>
</dbReference>
<keyword evidence="1" id="KW-0812">Transmembrane</keyword>
<dbReference type="RefSeq" id="WP_231007524.1">
    <property type="nucleotide sequence ID" value="NZ_JAJNEC010000006.1"/>
</dbReference>